<sequence>MVSEENSSIVKLVQDLSYCVWRTENQVDTPINQHLVTNELPEILKKKLVSQSFDILLKQKNLCLDKNQQNEELSYLLFKHFYKQVKQGRCDEHDKELYNNYVEDLETIGAKYEAANSVFTLIAALSGSKPKRKIKPNEMLNCFYFGSLKHCVPPDQRSQTLQDQFDILHTSDSNTNVSLFTNPSFASHNPFRIPKIFEFRTDPILLHAPTLNINAPRVLNIPDRTTPMNQDEGYFTPDSANILEVGATPCGGETSQEQSWPQPCPPTSYSDVPAWNTLANTKPPREKQFALDFQQGQNSDNAAQHLVQVLQSGAATPSPDRTSLFFHLKSNQVFIRDLKFLLMGIPSRCFPFDKDKKQFICAYGIYTEHISPDFLVNFLQLALQCGNYAHLLRTLDKRHWTMDKKKGYVFLSFFLCIQENLRSYDTQVSLLSPDSQWTYIQLQDLIFNLHRRLSTLARLVQQDTTMLLNHIYGQALDSFCTNQNAELNVMVARIFECCTNTYFELLEKWLYRGECHDFLVTQSHCHSLKSRLFWVKGFRFNKVQCPVFLLDHEEQIFACGKNISLLKLTNPEDLLFSVDPSKLPQLKCYLTRQSVEMFHARCKEYEASVLEACGEVPSLAKLLRPREYSQEQLRLWQEQAKVKREAYIQQLQEERMKKREVQAQARRKMLQEIENIEAKKKKAKEDEMAADLKIMEEAKRMDEEYIRMKEQEKLNIEEYYRSLMEMIEKRSEHVKSKTQSLEAMKTILKRKVSKEKPTVEDVTDAKIDTPPEATTSSIDLPSQTSSKASISSMTSVTSTDENCGDEIMSIFTLDIPEPPNVELLIKKIEEEEEAILLTRETQRRLEALKANRLQARTNRSRVLSSEYNLCTGEKTAKQAPMFDLAEKFNENNTTPANDEAKENKARAQGNNMSDCMWNINRTQSEPVVRKNKTHIGNMKEEKVPEKIVEETLRRKDGGSQEEKGAVSEHNSELIESILEARESARRIKEKVLISEFDIALTVPQTKDVPDASTRDGSSCQVPCGTTSEVPCGTTSEVPSGTICETHSRTMPEASITGSKQKEVVLRSEKKVLSAHEEMLRNRNKVLSQEYHLKEPSNSDRSDQRTGASQEAKDNKDRSEGGSSMSACMQNQTTQPSITKAVHHSYPNQLTPKSPRSQPTFHSDIPFSENLSSVISNEESTPSHSRPTQGSGSDELRPEPNQSSALNENDPSLTEHEHSSLLENETLETNITSSDLSKPSQCKINPAWSFDSSIGDNHDLDVTLVQKYLDASIRTPLYVQYRLTNDAILRLFLNKHHLASHLITLRNYFFLLDGSFAKSLTRDLSEQIRTDLLLMLNPFKLNSILRKAVDYGTCDTRMGQNLTFVMKNNNMDTIENLQESNVFQFISLSYKVEWPVNIVLTPDALTNYDKVFVFLMQVQQVSYTLQQVFVYLKLRRRLEVDNLYIFRQINLFRHVMMQVLSAVQSYIHCSVLELPWHDMVEAFKKPVTLDSVYYRHVEYVKQIIFRCLLNKRSRSLTEALNAMFKNILEFYEELKRRPLEKNYDNLLAIFQKFLKISLYFHDYCRRMVTVGYQEQNLDYLLHMLSLNDYFSKSIPSR</sequence>
<evidence type="ECO:0000259" key="9">
    <source>
        <dbReference type="Pfam" id="PF17681"/>
    </source>
</evidence>
<comment type="subcellular location">
    <subcellularLocation>
        <location evidence="1">Cytoplasm</location>
        <location evidence="1">Cytoskeleton</location>
    </subcellularLocation>
</comment>
<dbReference type="EMBL" id="HBUF01318070">
    <property type="protein sequence ID" value="CAG6694396.1"/>
    <property type="molecule type" value="Transcribed_RNA"/>
</dbReference>
<feature type="compositionally biased region" description="Polar residues" evidence="7">
    <location>
        <begin position="1120"/>
        <end position="1137"/>
    </location>
</feature>
<keyword evidence="5" id="KW-0206">Cytoskeleton</keyword>
<feature type="domain" description="Gamma tubulin complex component protein N-terminal" evidence="9">
    <location>
        <begin position="335"/>
        <end position="576"/>
    </location>
</feature>
<evidence type="ECO:0000256" key="5">
    <source>
        <dbReference type="ARBA" id="ARBA00023212"/>
    </source>
</evidence>
<evidence type="ECO:0000256" key="4">
    <source>
        <dbReference type="ARBA" id="ARBA00022701"/>
    </source>
</evidence>
<feature type="compositionally biased region" description="Basic and acidic residues" evidence="7">
    <location>
        <begin position="1090"/>
        <end position="1103"/>
    </location>
</feature>
<keyword evidence="6" id="KW-0175">Coiled coil</keyword>
<dbReference type="PANTHER" id="PTHR19302:SF70">
    <property type="entry name" value="GAMMA-TUBULIN COMPLEX COMPONENT 6"/>
    <property type="match status" value="1"/>
</dbReference>
<dbReference type="InterPro" id="IPR040457">
    <property type="entry name" value="GCP_C"/>
</dbReference>
<dbReference type="GO" id="GO:0000922">
    <property type="term" value="C:spindle pole"/>
    <property type="evidence" value="ECO:0007669"/>
    <property type="project" value="InterPro"/>
</dbReference>
<protein>
    <submittedName>
        <fullName evidence="10">Gamma-tubulin complex component 6</fullName>
    </submittedName>
</protein>
<feature type="region of interest" description="Disordered" evidence="7">
    <location>
        <begin position="1085"/>
        <end position="1219"/>
    </location>
</feature>
<evidence type="ECO:0000256" key="3">
    <source>
        <dbReference type="ARBA" id="ARBA00022490"/>
    </source>
</evidence>
<evidence type="ECO:0000259" key="8">
    <source>
        <dbReference type="Pfam" id="PF04130"/>
    </source>
</evidence>
<evidence type="ECO:0000256" key="1">
    <source>
        <dbReference type="ARBA" id="ARBA00004245"/>
    </source>
</evidence>
<dbReference type="GO" id="GO:0031122">
    <property type="term" value="P:cytoplasmic microtubule organization"/>
    <property type="evidence" value="ECO:0007669"/>
    <property type="project" value="TreeGrafter"/>
</dbReference>
<feature type="compositionally biased region" description="Polar residues" evidence="7">
    <location>
        <begin position="1199"/>
        <end position="1211"/>
    </location>
</feature>
<dbReference type="GO" id="GO:0005874">
    <property type="term" value="C:microtubule"/>
    <property type="evidence" value="ECO:0007669"/>
    <property type="project" value="UniProtKB-KW"/>
</dbReference>
<feature type="compositionally biased region" description="Polar residues" evidence="7">
    <location>
        <begin position="772"/>
        <end position="781"/>
    </location>
</feature>
<dbReference type="GO" id="GO:0051225">
    <property type="term" value="P:spindle assembly"/>
    <property type="evidence" value="ECO:0007669"/>
    <property type="project" value="TreeGrafter"/>
</dbReference>
<reference evidence="10" key="1">
    <citation type="submission" date="2021-05" db="EMBL/GenBank/DDBJ databases">
        <authorList>
            <person name="Alioto T."/>
            <person name="Alioto T."/>
            <person name="Gomez Garrido J."/>
        </authorList>
    </citation>
    <scope>NUCLEOTIDE SEQUENCE</scope>
</reference>
<proteinExistence type="inferred from homology"/>
<dbReference type="InterPro" id="IPR042241">
    <property type="entry name" value="GCP_C_sf"/>
</dbReference>
<dbReference type="Pfam" id="PF17681">
    <property type="entry name" value="GCP_N_terminal"/>
    <property type="match status" value="1"/>
</dbReference>
<dbReference type="GO" id="GO:0051321">
    <property type="term" value="P:meiotic cell cycle"/>
    <property type="evidence" value="ECO:0007669"/>
    <property type="project" value="TreeGrafter"/>
</dbReference>
<feature type="compositionally biased region" description="Polar residues" evidence="7">
    <location>
        <begin position="1145"/>
        <end position="1160"/>
    </location>
</feature>
<feature type="domain" description="Gamma tubulin complex component C-terminal" evidence="8">
    <location>
        <begin position="1297"/>
        <end position="1589"/>
    </location>
</feature>
<dbReference type="GO" id="GO:0000930">
    <property type="term" value="C:gamma-tubulin complex"/>
    <property type="evidence" value="ECO:0007669"/>
    <property type="project" value="TreeGrafter"/>
</dbReference>
<organism evidence="10">
    <name type="scientific">Cacopsylla melanoneura</name>
    <dbReference type="NCBI Taxonomy" id="428564"/>
    <lineage>
        <taxon>Eukaryota</taxon>
        <taxon>Metazoa</taxon>
        <taxon>Ecdysozoa</taxon>
        <taxon>Arthropoda</taxon>
        <taxon>Hexapoda</taxon>
        <taxon>Insecta</taxon>
        <taxon>Pterygota</taxon>
        <taxon>Neoptera</taxon>
        <taxon>Paraneoptera</taxon>
        <taxon>Hemiptera</taxon>
        <taxon>Sternorrhyncha</taxon>
        <taxon>Psylloidea</taxon>
        <taxon>Psyllidae</taxon>
        <taxon>Psyllinae</taxon>
        <taxon>Cacopsylla</taxon>
    </lineage>
</organism>
<dbReference type="GO" id="GO:0051011">
    <property type="term" value="F:microtubule minus-end binding"/>
    <property type="evidence" value="ECO:0007669"/>
    <property type="project" value="TreeGrafter"/>
</dbReference>
<evidence type="ECO:0000256" key="6">
    <source>
        <dbReference type="SAM" id="Coils"/>
    </source>
</evidence>
<dbReference type="GO" id="GO:0000278">
    <property type="term" value="P:mitotic cell cycle"/>
    <property type="evidence" value="ECO:0007669"/>
    <property type="project" value="TreeGrafter"/>
</dbReference>
<evidence type="ECO:0000256" key="2">
    <source>
        <dbReference type="ARBA" id="ARBA00010337"/>
    </source>
</evidence>
<dbReference type="GO" id="GO:0043015">
    <property type="term" value="F:gamma-tubulin binding"/>
    <property type="evidence" value="ECO:0007669"/>
    <property type="project" value="InterPro"/>
</dbReference>
<comment type="similarity">
    <text evidence="2">Belongs to the TUBGCP family.</text>
</comment>
<feature type="compositionally biased region" description="Polar residues" evidence="7">
    <location>
        <begin position="1168"/>
        <end position="1191"/>
    </location>
</feature>
<dbReference type="PANTHER" id="PTHR19302">
    <property type="entry name" value="GAMMA TUBULIN COMPLEX PROTEIN"/>
    <property type="match status" value="1"/>
</dbReference>
<evidence type="ECO:0000256" key="7">
    <source>
        <dbReference type="SAM" id="MobiDB-lite"/>
    </source>
</evidence>
<feature type="compositionally biased region" description="Basic and acidic residues" evidence="7">
    <location>
        <begin position="759"/>
        <end position="769"/>
    </location>
</feature>
<evidence type="ECO:0000313" key="10">
    <source>
        <dbReference type="EMBL" id="CAG6694396.1"/>
    </source>
</evidence>
<dbReference type="GO" id="GO:0007020">
    <property type="term" value="P:microtubule nucleation"/>
    <property type="evidence" value="ECO:0007669"/>
    <property type="project" value="InterPro"/>
</dbReference>
<feature type="compositionally biased region" description="Low complexity" evidence="7">
    <location>
        <begin position="782"/>
        <end position="799"/>
    </location>
</feature>
<name>A0A8D8TWY1_9HEMI</name>
<feature type="coiled-coil region" evidence="6">
    <location>
        <begin position="644"/>
        <end position="693"/>
    </location>
</feature>
<dbReference type="Pfam" id="PF04130">
    <property type="entry name" value="GCP_C_terminal"/>
    <property type="match status" value="1"/>
</dbReference>
<feature type="region of interest" description="Disordered" evidence="7">
    <location>
        <begin position="759"/>
        <end position="801"/>
    </location>
</feature>
<dbReference type="Gene3D" id="1.20.120.1900">
    <property type="entry name" value="Gamma-tubulin complex, C-terminal domain"/>
    <property type="match status" value="1"/>
</dbReference>
<keyword evidence="3" id="KW-0963">Cytoplasm</keyword>
<dbReference type="InterPro" id="IPR041470">
    <property type="entry name" value="GCP_N"/>
</dbReference>
<dbReference type="InterPro" id="IPR007259">
    <property type="entry name" value="GCP"/>
</dbReference>
<accession>A0A8D8TWY1</accession>
<keyword evidence="4" id="KW-0493">Microtubule</keyword>
<feature type="compositionally biased region" description="Basic and acidic residues" evidence="7">
    <location>
        <begin position="1110"/>
        <end position="1119"/>
    </location>
</feature>